<reference evidence="1 2" key="1">
    <citation type="submission" date="2024-03" db="EMBL/GenBank/DDBJ databases">
        <title>Human intestinal bacterial collection.</title>
        <authorList>
            <person name="Pauvert C."/>
            <person name="Hitch T.C.A."/>
            <person name="Clavel T."/>
        </authorList>
    </citation>
    <scope>NUCLEOTIDE SEQUENCE [LARGE SCALE GENOMIC DNA]</scope>
    <source>
        <strain evidence="1 2">CLA-AP-H34</strain>
    </source>
</reference>
<evidence type="ECO:0000313" key="1">
    <source>
        <dbReference type="EMBL" id="MEQ2456693.1"/>
    </source>
</evidence>
<dbReference type="RefSeq" id="WP_349140368.1">
    <property type="nucleotide sequence ID" value="NZ_JBBMFT010000004.1"/>
</dbReference>
<sequence>MEFRANEGKSVTIEVNGKTYARHAIHTHFVQVGENYVDLVEKYVKPLWQPGDLLSSSEKIIGLCQKRVVYKKDMKVGRLARFLSRFASHSTAGIGVDSPYKMQFAINERGALFVIWAAFCAGIGKLFGKRGVFYEMVGQEVSGLDGFYDHEFKEYGEFGIRIPENPGKVCDEIEAATGVQAMIVDANDLNVEILGKASSITLDDETLKGLIRDNPAGQSRELTPFILIREVKE</sequence>
<dbReference type="EMBL" id="JBBMFT010000004">
    <property type="protein sequence ID" value="MEQ2456693.1"/>
    <property type="molecule type" value="Genomic_DNA"/>
</dbReference>
<dbReference type="Proteomes" id="UP001440599">
    <property type="component" value="Unassembled WGS sequence"/>
</dbReference>
<gene>
    <name evidence="1" type="ORF">WMO45_09165</name>
</gene>
<dbReference type="SUPFAM" id="SSF144010">
    <property type="entry name" value="CofE-like"/>
    <property type="match status" value="1"/>
</dbReference>
<keyword evidence="2" id="KW-1185">Reference proteome</keyword>
<evidence type="ECO:0000313" key="2">
    <source>
        <dbReference type="Proteomes" id="UP001440599"/>
    </source>
</evidence>
<proteinExistence type="predicted"/>
<accession>A0ABV1EQ17</accession>
<protein>
    <submittedName>
        <fullName evidence="1">F420-0--gamma-glutamyl ligase</fullName>
    </submittedName>
</protein>
<dbReference type="GO" id="GO:0016874">
    <property type="term" value="F:ligase activity"/>
    <property type="evidence" value="ECO:0007669"/>
    <property type="project" value="UniProtKB-KW"/>
</dbReference>
<organism evidence="1 2">
    <name type="scientific">Flavonifractor hominis</name>
    <dbReference type="NCBI Taxonomy" id="3133178"/>
    <lineage>
        <taxon>Bacteria</taxon>
        <taxon>Bacillati</taxon>
        <taxon>Bacillota</taxon>
        <taxon>Clostridia</taxon>
        <taxon>Eubacteriales</taxon>
        <taxon>Oscillospiraceae</taxon>
        <taxon>Flavonifractor</taxon>
    </lineage>
</organism>
<keyword evidence="1" id="KW-0436">Ligase</keyword>
<comment type="caution">
    <text evidence="1">The sequence shown here is derived from an EMBL/GenBank/DDBJ whole genome shotgun (WGS) entry which is preliminary data.</text>
</comment>
<name>A0ABV1EQ17_9FIRM</name>